<evidence type="ECO:0000256" key="10">
    <source>
        <dbReference type="ARBA" id="ARBA00023128"/>
    </source>
</evidence>
<comment type="catalytic activity">
    <reaction evidence="31">
        <text>N(omega),N(omega)-dimethyl-L-arginine + glyoxylate = 5-(3,3-dimethylguanidino)-2-oxopentanoate + glycine</text>
        <dbReference type="Rhea" id="RHEA:77311"/>
        <dbReference type="ChEBI" id="CHEBI:36655"/>
        <dbReference type="ChEBI" id="CHEBI:57305"/>
        <dbReference type="ChEBI" id="CHEBI:58326"/>
        <dbReference type="ChEBI" id="CHEBI:197301"/>
    </reaction>
</comment>
<comment type="catalytic activity">
    <reaction evidence="37">
        <text>N(omega),N('omega)-dimethyl-L-arginine + glyoxylate = 5-(3,3'-dimethylguanidino)-2-oxopentanoate + glycine</text>
        <dbReference type="Rhea" id="RHEA:77315"/>
        <dbReference type="ChEBI" id="CHEBI:36655"/>
        <dbReference type="ChEBI" id="CHEBI:57305"/>
        <dbReference type="ChEBI" id="CHEBI:197308"/>
        <dbReference type="ChEBI" id="CHEBI:197310"/>
    </reaction>
</comment>
<evidence type="ECO:0000256" key="21">
    <source>
        <dbReference type="ARBA" id="ARBA00043749"/>
    </source>
</evidence>
<comment type="similarity">
    <text evidence="3 39">Belongs to the class-III pyridoxal-phosphate-dependent aminotransferase family.</text>
</comment>
<evidence type="ECO:0000256" key="39">
    <source>
        <dbReference type="RuleBase" id="RU003560"/>
    </source>
</evidence>
<comment type="catalytic activity">
    <reaction evidence="26">
        <text>3-oxopropanoate + L-alanine = beta-alanine + pyruvate</text>
        <dbReference type="Rhea" id="RHEA:14077"/>
        <dbReference type="ChEBI" id="CHEBI:15361"/>
        <dbReference type="ChEBI" id="CHEBI:33190"/>
        <dbReference type="ChEBI" id="CHEBI:57966"/>
        <dbReference type="ChEBI" id="CHEBI:57972"/>
        <dbReference type="EC" id="2.6.1.18"/>
    </reaction>
    <physiologicalReaction direction="right-to-left" evidence="26">
        <dbReference type="Rhea" id="RHEA:14079"/>
    </physiologicalReaction>
</comment>
<evidence type="ECO:0000256" key="5">
    <source>
        <dbReference type="ARBA" id="ARBA00013049"/>
    </source>
</evidence>
<comment type="subcellular location">
    <subcellularLocation>
        <location evidence="2">Mitochondrion</location>
    </subcellularLocation>
</comment>
<evidence type="ECO:0000256" key="30">
    <source>
        <dbReference type="ARBA" id="ARBA00044258"/>
    </source>
</evidence>
<name>A0A2M4ASF1_9DIPT</name>
<dbReference type="EC" id="2.6.1.18" evidence="28"/>
<evidence type="ECO:0000256" key="19">
    <source>
        <dbReference type="ARBA" id="ARBA00043679"/>
    </source>
</evidence>
<evidence type="ECO:0000256" key="29">
    <source>
        <dbReference type="ARBA" id="ARBA00044257"/>
    </source>
</evidence>
<keyword evidence="10" id="KW-0496">Mitochondrion</keyword>
<dbReference type="InterPro" id="IPR005814">
    <property type="entry name" value="Aminotrans_3"/>
</dbReference>
<keyword evidence="6 40" id="KW-0032">Aminotransferase</keyword>
<comment type="catalytic activity">
    <reaction evidence="27">
        <text>2-oxopentanoate + N(omega),N(omega)-dimethyl-L-arginine = 5-(3,3-dimethylguanidino)-2-oxopentanoate + L-2-aminopentanoate</text>
        <dbReference type="Rhea" id="RHEA:77359"/>
        <dbReference type="ChEBI" id="CHEBI:28644"/>
        <dbReference type="ChEBI" id="CHEBI:58326"/>
        <dbReference type="ChEBI" id="CHEBI:58441"/>
        <dbReference type="ChEBI" id="CHEBI:197301"/>
    </reaction>
</comment>
<dbReference type="PANTHER" id="PTHR45688:SF3">
    <property type="entry name" value="ALANINE--GLYOXYLATE AMINOTRANSFERASE 2, MITOCHONDRIAL"/>
    <property type="match status" value="1"/>
</dbReference>
<dbReference type="PIRSF" id="PIRSF000521">
    <property type="entry name" value="Transaminase_4ab_Lys_Orn"/>
    <property type="match status" value="1"/>
</dbReference>
<comment type="catalytic activity">
    <reaction evidence="34">
        <text>N(omega),N(omega)-dimethyl-L-arginine + 2-oxobutanoate = 5-(3,3-dimethylguanidino)-2-oxopentanoate + (2S)-2-aminobutanoate</text>
        <dbReference type="Rhea" id="RHEA:77351"/>
        <dbReference type="ChEBI" id="CHEBI:16763"/>
        <dbReference type="ChEBI" id="CHEBI:58326"/>
        <dbReference type="ChEBI" id="CHEBI:74359"/>
        <dbReference type="ChEBI" id="CHEBI:197301"/>
    </reaction>
</comment>
<reference evidence="40" key="1">
    <citation type="submission" date="2018-01" db="EMBL/GenBank/DDBJ databases">
        <title>An insight into the sialome of Amazonian anophelines.</title>
        <authorList>
            <person name="Ribeiro J.M."/>
            <person name="Scarpassa V."/>
            <person name="Calvo E."/>
        </authorList>
    </citation>
    <scope>NUCLEOTIDE SEQUENCE</scope>
    <source>
        <tissue evidence="40">Salivary glands</tissue>
    </source>
</reference>
<dbReference type="InterPro" id="IPR015421">
    <property type="entry name" value="PyrdxlP-dep_Trfase_major"/>
</dbReference>
<evidence type="ECO:0000256" key="7">
    <source>
        <dbReference type="ARBA" id="ARBA00022679"/>
    </source>
</evidence>
<dbReference type="Gene3D" id="3.90.1150.10">
    <property type="entry name" value="Aspartate Aminotransferase, domain 1"/>
    <property type="match status" value="1"/>
</dbReference>
<evidence type="ECO:0000313" key="40">
    <source>
        <dbReference type="EMBL" id="MBW43662.1"/>
    </source>
</evidence>
<evidence type="ECO:0000256" key="3">
    <source>
        <dbReference type="ARBA" id="ARBA00008954"/>
    </source>
</evidence>
<dbReference type="FunFam" id="3.40.640.10:FF:000055">
    <property type="entry name" value="Alanine--glyoxylate aminotransferase 2, mitochondrial"/>
    <property type="match status" value="1"/>
</dbReference>
<comment type="catalytic activity">
    <reaction evidence="32">
        <text>L-ornithine + glyoxylate = 5-amino-2-oxopentanoate + glycine</text>
        <dbReference type="Rhea" id="RHEA:77331"/>
        <dbReference type="ChEBI" id="CHEBI:36655"/>
        <dbReference type="ChEBI" id="CHEBI:46911"/>
        <dbReference type="ChEBI" id="CHEBI:57305"/>
        <dbReference type="ChEBI" id="CHEBI:58802"/>
    </reaction>
</comment>
<evidence type="ECO:0000256" key="4">
    <source>
        <dbReference type="ARBA" id="ARBA00011881"/>
    </source>
</evidence>
<sequence length="520" mass="57923">MMLINRCSLSAGRLRCHGNRRMLTTVPNTQPQETPALPKIQHEEVPVYKGKSYEDISALRKQYLTPNVTSYYKKPLLIHKGSMQWLYDHEGKRYLDMFGGIVTVSVGHCHPKVNAALKEQVDTLWHTTNIYMHPKVHEYAEKLVAKMPGDLKNVYFVNSGSEANDLAMMMARLYTGHNDIISFRNAYHGASPYTMGLTAHSTWRYSLPGVANGIHHVMNPDPYTGLWGGNNCRDSPVQTTRQCDCSAKSGQDCCASTMYYEQLEQTFKYSLPRGKVAAMFAESIQGVGGTVQYPKGYLKRAADLVRANGGLFVSDEVQSGFGRTGDHYWGFEGHGVMPDIVTMAKGIGNGFPIGAVITSRKVAEVLSQALHFNTFGGNPLASVVGMAVLDVIDEEELQKNSLEVGTYMLKGLERLRDKHDVIGDVRGKGLMIGVELVADKDTRQHLSAPHFVDIWEMCKDMGVLFGRGGLNANVLRIKPPMCINRSDADYALAVIDYCCDQHLKKRKRGSTWRRHTTLPL</sequence>
<dbReference type="GO" id="GO:0008453">
    <property type="term" value="F:alanine-glyoxylate transaminase activity"/>
    <property type="evidence" value="ECO:0007669"/>
    <property type="project" value="UniProtKB-EC"/>
</dbReference>
<comment type="catalytic activity">
    <reaction evidence="20">
        <text>(R)-3-amino-2-methylpropanoate + pyruvate = 2-methyl-3-oxopropanoate + L-alanine</text>
        <dbReference type="Rhea" id="RHEA:18393"/>
        <dbReference type="ChEBI" id="CHEBI:15361"/>
        <dbReference type="ChEBI" id="CHEBI:57700"/>
        <dbReference type="ChEBI" id="CHEBI:57731"/>
        <dbReference type="ChEBI" id="CHEBI:57972"/>
        <dbReference type="EC" id="2.6.1.40"/>
    </reaction>
    <physiologicalReaction direction="left-to-right" evidence="20">
        <dbReference type="Rhea" id="RHEA:18394"/>
    </physiologicalReaction>
</comment>
<evidence type="ECO:0000256" key="16">
    <source>
        <dbReference type="ARBA" id="ARBA00042611"/>
    </source>
</evidence>
<comment type="subunit">
    <text evidence="4">Homotetramer.</text>
</comment>
<organism evidence="40">
    <name type="scientific">Anopheles triannulatus</name>
    <dbReference type="NCBI Taxonomy" id="58253"/>
    <lineage>
        <taxon>Eukaryota</taxon>
        <taxon>Metazoa</taxon>
        <taxon>Ecdysozoa</taxon>
        <taxon>Arthropoda</taxon>
        <taxon>Hexapoda</taxon>
        <taxon>Insecta</taxon>
        <taxon>Pterygota</taxon>
        <taxon>Neoptera</taxon>
        <taxon>Endopterygota</taxon>
        <taxon>Diptera</taxon>
        <taxon>Nematocera</taxon>
        <taxon>Culicoidea</taxon>
        <taxon>Culicidae</taxon>
        <taxon>Anophelinae</taxon>
        <taxon>Anopheles</taxon>
    </lineage>
</organism>
<evidence type="ECO:0000256" key="23">
    <source>
        <dbReference type="ARBA" id="ARBA00043758"/>
    </source>
</evidence>
<dbReference type="EC" id="2.6.1.40" evidence="12"/>
<evidence type="ECO:0000256" key="11">
    <source>
        <dbReference type="ARBA" id="ARBA00033660"/>
    </source>
</evidence>
<evidence type="ECO:0000256" key="27">
    <source>
        <dbReference type="ARBA" id="ARBA00043826"/>
    </source>
</evidence>
<dbReference type="InterPro" id="IPR049704">
    <property type="entry name" value="Aminotrans_3_PPA_site"/>
</dbReference>
<comment type="cofactor">
    <cofactor evidence="1">
        <name>pyridoxal 5'-phosphate</name>
        <dbReference type="ChEBI" id="CHEBI:597326"/>
    </cofactor>
</comment>
<evidence type="ECO:0000256" key="13">
    <source>
        <dbReference type="ARBA" id="ARBA00039862"/>
    </source>
</evidence>
<comment type="catalytic activity">
    <reaction evidence="33">
        <text>2-oxohexanoate + N(omega),N(omega)-dimethyl-L-arginine = L-2-aminohexanoate + 5-(3,3-dimethylguanidino)-2-oxopentanoate</text>
        <dbReference type="Rhea" id="RHEA:77363"/>
        <dbReference type="ChEBI" id="CHEBI:35177"/>
        <dbReference type="ChEBI" id="CHEBI:58326"/>
        <dbReference type="ChEBI" id="CHEBI:58455"/>
        <dbReference type="ChEBI" id="CHEBI:197301"/>
    </reaction>
</comment>
<comment type="catalytic activity">
    <reaction evidence="21">
        <text>N(omega),N(omega)-dimethyl-L-arginine + oxaloacetate = 5-(3,3-dimethylguanidino)-2-oxopentanoate + L-aspartate</text>
        <dbReference type="Rhea" id="RHEA:77343"/>
        <dbReference type="ChEBI" id="CHEBI:16452"/>
        <dbReference type="ChEBI" id="CHEBI:29991"/>
        <dbReference type="ChEBI" id="CHEBI:58326"/>
        <dbReference type="ChEBI" id="CHEBI:197301"/>
    </reaction>
</comment>
<dbReference type="Gene3D" id="3.40.640.10">
    <property type="entry name" value="Type I PLP-dependent aspartate aminotransferase-like (Major domain)"/>
    <property type="match status" value="1"/>
</dbReference>
<comment type="catalytic activity">
    <reaction evidence="23">
        <text>N(omega)-methyl-L-arginine + pyruvate = 5-(3-methylguanidino)-2-oxopentanoate + L-alanine</text>
        <dbReference type="Rhea" id="RHEA:77319"/>
        <dbReference type="ChEBI" id="CHEBI:15361"/>
        <dbReference type="ChEBI" id="CHEBI:57972"/>
        <dbReference type="ChEBI" id="CHEBI:114953"/>
        <dbReference type="ChEBI" id="CHEBI:197314"/>
    </reaction>
</comment>
<comment type="catalytic activity">
    <reaction evidence="35">
        <text>N(omega)-methyl-L-arginine + glyoxylate = 5-(3-methylguanidino)-2-oxopentanoate + glycine</text>
        <dbReference type="Rhea" id="RHEA:77323"/>
        <dbReference type="ChEBI" id="CHEBI:36655"/>
        <dbReference type="ChEBI" id="CHEBI:57305"/>
        <dbReference type="ChEBI" id="CHEBI:114953"/>
        <dbReference type="ChEBI" id="CHEBI:197314"/>
    </reaction>
</comment>
<dbReference type="EC" id="2.6.1.44" evidence="5"/>
<evidence type="ECO:0000256" key="34">
    <source>
        <dbReference type="ARBA" id="ARBA00048560"/>
    </source>
</evidence>
<dbReference type="Pfam" id="PF00202">
    <property type="entry name" value="Aminotran_3"/>
    <property type="match status" value="1"/>
</dbReference>
<evidence type="ECO:0000256" key="35">
    <source>
        <dbReference type="ARBA" id="ARBA00048760"/>
    </source>
</evidence>
<evidence type="ECO:0000256" key="1">
    <source>
        <dbReference type="ARBA" id="ARBA00001933"/>
    </source>
</evidence>
<evidence type="ECO:0000256" key="17">
    <source>
        <dbReference type="ARBA" id="ARBA00042669"/>
    </source>
</evidence>
<dbReference type="AlphaFoldDB" id="A0A2M4ASF1"/>
<dbReference type="PANTHER" id="PTHR45688">
    <property type="match status" value="1"/>
</dbReference>
<dbReference type="GO" id="GO:0019481">
    <property type="term" value="P:L-alanine catabolic process, by transamination"/>
    <property type="evidence" value="ECO:0007669"/>
    <property type="project" value="TreeGrafter"/>
</dbReference>
<evidence type="ECO:0000256" key="26">
    <source>
        <dbReference type="ARBA" id="ARBA00043825"/>
    </source>
</evidence>
<dbReference type="GO" id="GO:0005739">
    <property type="term" value="C:mitochondrion"/>
    <property type="evidence" value="ECO:0007669"/>
    <property type="project" value="UniProtKB-SubCell"/>
</dbReference>
<comment type="catalytic activity">
    <reaction evidence="11">
        <text>glyoxylate + L-alanine = glycine + pyruvate</text>
        <dbReference type="Rhea" id="RHEA:24248"/>
        <dbReference type="ChEBI" id="CHEBI:15361"/>
        <dbReference type="ChEBI" id="CHEBI:36655"/>
        <dbReference type="ChEBI" id="CHEBI:57305"/>
        <dbReference type="ChEBI" id="CHEBI:57972"/>
        <dbReference type="EC" id="2.6.1.44"/>
    </reaction>
    <physiologicalReaction direction="left-to-right" evidence="11">
        <dbReference type="Rhea" id="RHEA:24249"/>
    </physiologicalReaction>
</comment>
<comment type="function">
    <text evidence="38">Multifunctional aminotransferase with a broad substrate specificity. Catalyzes the conversion of glyoxylate to glycine using alanine as the amino donor. Catalyzes metabolism of not L- but the D-isomer of D-beta-aminoisobutyric acid to generate 2-methyl-3-oxopropanoate and alanine. Catalyzes the transfer of the amino group from beta-alanine to pyruvate to yield L-alanine and 3-oxopropanoate. Can metabolize NG-monomethyl-L-arginine (NMMA), asymmetric NG,NG-dimethyl-L-arginine (ADMA) and symmetric NG,N'G-dimethyl-L-arginine (SDMA). ADMA is a potent inhibitor of nitric-oxide (NO) synthase, and this activity provides mechanism through which the kidney regulates blood pressure.</text>
</comment>
<evidence type="ECO:0000256" key="32">
    <source>
        <dbReference type="ARBA" id="ARBA00048264"/>
    </source>
</evidence>
<accession>A0A2M4ASF1</accession>
<dbReference type="GO" id="GO:0030170">
    <property type="term" value="F:pyridoxal phosphate binding"/>
    <property type="evidence" value="ECO:0007669"/>
    <property type="project" value="InterPro"/>
</dbReference>
<dbReference type="SUPFAM" id="SSF53383">
    <property type="entry name" value="PLP-dependent transferases"/>
    <property type="match status" value="1"/>
</dbReference>
<evidence type="ECO:0000256" key="9">
    <source>
        <dbReference type="ARBA" id="ARBA00022946"/>
    </source>
</evidence>
<comment type="catalytic activity">
    <reaction evidence="36">
        <text>oxaloacetate + L-alanine = L-aspartate + pyruvate</text>
        <dbReference type="Rhea" id="RHEA:77347"/>
        <dbReference type="ChEBI" id="CHEBI:15361"/>
        <dbReference type="ChEBI" id="CHEBI:16452"/>
        <dbReference type="ChEBI" id="CHEBI:29991"/>
        <dbReference type="ChEBI" id="CHEBI:57972"/>
    </reaction>
</comment>
<dbReference type="InterPro" id="IPR015422">
    <property type="entry name" value="PyrdxlP-dep_Trfase_small"/>
</dbReference>
<dbReference type="InterPro" id="IPR015424">
    <property type="entry name" value="PyrdxlP-dep_Trfase"/>
</dbReference>
<dbReference type="PROSITE" id="PS00600">
    <property type="entry name" value="AA_TRANSFER_CLASS_3"/>
    <property type="match status" value="1"/>
</dbReference>
<evidence type="ECO:0000256" key="33">
    <source>
        <dbReference type="ARBA" id="ARBA00048500"/>
    </source>
</evidence>
<dbReference type="EMBL" id="GGFK01010341">
    <property type="protein sequence ID" value="MBW43662.1"/>
    <property type="molecule type" value="Transcribed_RNA"/>
</dbReference>
<evidence type="ECO:0000256" key="20">
    <source>
        <dbReference type="ARBA" id="ARBA00043726"/>
    </source>
</evidence>
<dbReference type="GO" id="GO:0009436">
    <property type="term" value="P:glyoxylate catabolic process"/>
    <property type="evidence" value="ECO:0007669"/>
    <property type="project" value="TreeGrafter"/>
</dbReference>
<evidence type="ECO:0000256" key="12">
    <source>
        <dbReference type="ARBA" id="ARBA00039130"/>
    </source>
</evidence>
<evidence type="ECO:0000256" key="28">
    <source>
        <dbReference type="ARBA" id="ARBA00044055"/>
    </source>
</evidence>
<evidence type="ECO:0000256" key="25">
    <source>
        <dbReference type="ARBA" id="ARBA00043798"/>
    </source>
</evidence>
<evidence type="ECO:0000256" key="6">
    <source>
        <dbReference type="ARBA" id="ARBA00022576"/>
    </source>
</evidence>
<proteinExistence type="inferred from homology"/>
<evidence type="ECO:0000256" key="38">
    <source>
        <dbReference type="ARBA" id="ARBA00058068"/>
    </source>
</evidence>
<comment type="catalytic activity">
    <reaction evidence="25">
        <text>N(omega),N('omega)-dimethyl-L-arginine + pyruvate = 5-(3,3'-dimethylguanidino)-2-oxopentanoate + L-alanine</text>
        <dbReference type="Rhea" id="RHEA:77307"/>
        <dbReference type="ChEBI" id="CHEBI:15361"/>
        <dbReference type="ChEBI" id="CHEBI:57972"/>
        <dbReference type="ChEBI" id="CHEBI:197308"/>
        <dbReference type="ChEBI" id="CHEBI:197310"/>
    </reaction>
</comment>
<evidence type="ECO:0000256" key="14">
    <source>
        <dbReference type="ARBA" id="ARBA00041662"/>
    </source>
</evidence>
<dbReference type="CDD" id="cd00610">
    <property type="entry name" value="OAT_like"/>
    <property type="match status" value="1"/>
</dbReference>
<comment type="catalytic activity">
    <reaction evidence="24">
        <text>L-ornithine + pyruvate = 5-amino-2-oxopentanoate + L-alanine</text>
        <dbReference type="Rhea" id="RHEA:77327"/>
        <dbReference type="ChEBI" id="CHEBI:15361"/>
        <dbReference type="ChEBI" id="CHEBI:46911"/>
        <dbReference type="ChEBI" id="CHEBI:57972"/>
        <dbReference type="ChEBI" id="CHEBI:58802"/>
    </reaction>
</comment>
<evidence type="ECO:0000256" key="37">
    <source>
        <dbReference type="ARBA" id="ARBA00049480"/>
    </source>
</evidence>
<comment type="catalytic activity">
    <reaction evidence="18">
        <text>N(omega),N(omega)-dimethyl-L-arginine + pyruvate = 5-(3,3-dimethylguanidino)-2-oxopentanoate + L-alanine</text>
        <dbReference type="Rhea" id="RHEA:77303"/>
        <dbReference type="ChEBI" id="CHEBI:15361"/>
        <dbReference type="ChEBI" id="CHEBI:57972"/>
        <dbReference type="ChEBI" id="CHEBI:58326"/>
        <dbReference type="ChEBI" id="CHEBI:197301"/>
    </reaction>
</comment>
<dbReference type="GO" id="GO:0047305">
    <property type="term" value="F:(R)-3-amino-2-methylpropionate-pyruvate transaminase activity"/>
    <property type="evidence" value="ECO:0007669"/>
    <property type="project" value="UniProtKB-EC"/>
</dbReference>
<evidence type="ECO:0000256" key="24">
    <source>
        <dbReference type="ARBA" id="ARBA00043777"/>
    </source>
</evidence>
<evidence type="ECO:0000256" key="18">
    <source>
        <dbReference type="ARBA" id="ARBA00043669"/>
    </source>
</evidence>
<evidence type="ECO:0000256" key="15">
    <source>
        <dbReference type="ARBA" id="ARBA00041845"/>
    </source>
</evidence>
<keyword evidence="7 40" id="KW-0808">Transferase</keyword>
<evidence type="ECO:0000256" key="36">
    <source>
        <dbReference type="ARBA" id="ARBA00048916"/>
    </source>
</evidence>
<comment type="catalytic activity">
    <reaction evidence="19">
        <text>(2S)-2-aminobutanoate + glyoxylate = 2-oxobutanoate + glycine</text>
        <dbReference type="Rhea" id="RHEA:77339"/>
        <dbReference type="ChEBI" id="CHEBI:16763"/>
        <dbReference type="ChEBI" id="CHEBI:36655"/>
        <dbReference type="ChEBI" id="CHEBI:57305"/>
        <dbReference type="ChEBI" id="CHEBI:74359"/>
    </reaction>
</comment>
<evidence type="ECO:0000256" key="8">
    <source>
        <dbReference type="ARBA" id="ARBA00022898"/>
    </source>
</evidence>
<evidence type="ECO:0000256" key="22">
    <source>
        <dbReference type="ARBA" id="ARBA00043751"/>
    </source>
</evidence>
<keyword evidence="8 39" id="KW-0663">Pyridoxal phosphate</keyword>
<protein>
    <recommendedName>
        <fullName evidence="13">Alanine--glyoxylate aminotransferase 2, mitochondrial</fullName>
        <ecNumber evidence="28">2.6.1.18</ecNumber>
        <ecNumber evidence="12">2.6.1.40</ecNumber>
        <ecNumber evidence="5">2.6.1.44</ecNumber>
    </recommendedName>
    <alternativeName>
        <fullName evidence="14">(R)-3-amino-2-methylpropionate--pyruvate transaminase</fullName>
    </alternativeName>
    <alternativeName>
        <fullName evidence="16">Beta-ALAAT II</fullName>
    </alternativeName>
    <alternativeName>
        <fullName evidence="17">Beta-alanine-pyruvate aminotransferase</fullName>
    </alternativeName>
    <alternativeName>
        <fullName evidence="30">D-3-aminoisobutyrate-pyruvate aminotransferase</fullName>
    </alternativeName>
    <alternativeName>
        <fullName evidence="15">D-AIBAT</fullName>
    </alternativeName>
    <alternativeName>
        <fullName evidence="29">D-beta-aminoisobutyrate-pyruvate aminotransferase</fullName>
    </alternativeName>
</protein>
<comment type="catalytic activity">
    <reaction evidence="22">
        <text>2-oxobutanoate + L-alanine = (2S)-2-aminobutanoate + pyruvate</text>
        <dbReference type="Rhea" id="RHEA:77355"/>
        <dbReference type="ChEBI" id="CHEBI:15361"/>
        <dbReference type="ChEBI" id="CHEBI:16763"/>
        <dbReference type="ChEBI" id="CHEBI:57972"/>
        <dbReference type="ChEBI" id="CHEBI:74359"/>
        <dbReference type="EC" id="2.6.1.44"/>
    </reaction>
</comment>
<evidence type="ECO:0000256" key="2">
    <source>
        <dbReference type="ARBA" id="ARBA00004173"/>
    </source>
</evidence>
<evidence type="ECO:0000256" key="31">
    <source>
        <dbReference type="ARBA" id="ARBA00047892"/>
    </source>
</evidence>
<keyword evidence="9" id="KW-0809">Transit peptide</keyword>
<dbReference type="GO" id="GO:0016223">
    <property type="term" value="F:beta-alanine:pyruvate transaminase activity"/>
    <property type="evidence" value="ECO:0007669"/>
    <property type="project" value="UniProtKB-EC"/>
</dbReference>